<name>A0AAF3F4N3_9BILA</name>
<evidence type="ECO:0000313" key="2">
    <source>
        <dbReference type="Proteomes" id="UP000887575"/>
    </source>
</evidence>
<sequence>MSSFNEEELAAGEVNPLDTSVDAHQLALIRPRNEFFCEICRARRPGRKFYTPLDRQEQENWLIRLNLPIDRAAVLRNRMDLRQVVMCALHFPPETAEHETANLIPPMDLSIEENRNLFAQMERGLLAVTFEKGQRTKLGDKRTPSSENLITIRTNMRGRPKRQPDMPKAKYRPNIERMHDVLKFTRPRKAPSFLYEKDLLESQYVLSLLHLAEANSLSLDATLLNYVHRLAPIRIRTEAIRSNTMYEHFVCSACSVVRRGPCFPLPPPGKRRNEWVNRLALSRKEWIEPLVVKAGQLCGLHFDPLVTIGSSFDPDPDPLDMQNAENRRLFRDLYEGELKAINHIGQVGKANQFFLDGPHSMQDYADIVEMESREMNELTNSHSRNLQERRFRQENNIEYVAINDDHDQYREHVIEEEILLAPNDGTTLVVDEHGNVIETTTDSRYVYIDEGGDAPMQYVVESDGEPMLAPSKAIDKMEKRADYHQTNQMHDKPPTDFTERTLISTQKLAAKAHGRQISEHEGGHLKVDDEHLPTKRSKLGIHDVPYNDVDERFMKEYVEEEVVIAEDVVGNGENEGEQGELNVEDYDDDLDKEALWDINDAEPGTSQYVQHGLDMIQPRRYAIRQVKRVNVDMQSISARSEKRQRLWKNLQYEVNPETLRDLENKALMGQSIPICQTHFPLEMRVERMRHIEDALFPNGRRNLNCMICGRMGEAGNFCQMTKDGQSMYRLFSKTNLSHQQQEQLRTLVMNNELTLVCTDHYDAAIRPNAFFDVELEQELVDVRRKPHAKRLEYYRQTVHCVLCGKAAARPSTRKMPSHARAMQIVFDYARVSLNIQQRILDEVRRRAAHMPVCRQHFPPAMRQLRGRYWHRELEKLIQEGSFDEPVSGSTLFAGLKEEPQASNGSDISDEEELDDEEEKLIMDSPERLVLSTDAHQNDSRKD</sequence>
<proteinExistence type="predicted"/>
<dbReference type="AlphaFoldDB" id="A0AAF3F4N3"/>
<dbReference type="Proteomes" id="UP000887575">
    <property type="component" value="Unassembled WGS sequence"/>
</dbReference>
<protein>
    <submittedName>
        <fullName evidence="3">THAP-type domain-containing protein</fullName>
    </submittedName>
</protein>
<reference evidence="3" key="1">
    <citation type="submission" date="2024-02" db="UniProtKB">
        <authorList>
            <consortium name="WormBaseParasite"/>
        </authorList>
    </citation>
    <scope>IDENTIFICATION</scope>
</reference>
<feature type="compositionally biased region" description="Acidic residues" evidence="1">
    <location>
        <begin position="907"/>
        <end position="918"/>
    </location>
</feature>
<evidence type="ECO:0000256" key="1">
    <source>
        <dbReference type="SAM" id="MobiDB-lite"/>
    </source>
</evidence>
<keyword evidence="2" id="KW-1185">Reference proteome</keyword>
<organism evidence="2 3">
    <name type="scientific">Mesorhabditis belari</name>
    <dbReference type="NCBI Taxonomy" id="2138241"/>
    <lineage>
        <taxon>Eukaryota</taxon>
        <taxon>Metazoa</taxon>
        <taxon>Ecdysozoa</taxon>
        <taxon>Nematoda</taxon>
        <taxon>Chromadorea</taxon>
        <taxon>Rhabditida</taxon>
        <taxon>Rhabditina</taxon>
        <taxon>Rhabditomorpha</taxon>
        <taxon>Rhabditoidea</taxon>
        <taxon>Rhabditidae</taxon>
        <taxon>Mesorhabditinae</taxon>
        <taxon>Mesorhabditis</taxon>
    </lineage>
</organism>
<accession>A0AAF3F4N3</accession>
<dbReference type="WBParaSite" id="MBELARI_LOCUS21492">
    <property type="protein sequence ID" value="MBELARI_LOCUS21492"/>
    <property type="gene ID" value="MBELARI_LOCUS21492"/>
</dbReference>
<feature type="region of interest" description="Disordered" evidence="1">
    <location>
        <begin position="894"/>
        <end position="942"/>
    </location>
</feature>
<evidence type="ECO:0000313" key="3">
    <source>
        <dbReference type="WBParaSite" id="MBELARI_LOCUS21492"/>
    </source>
</evidence>